<protein>
    <recommendedName>
        <fullName evidence="6">Microtubule-associated protein</fullName>
    </recommendedName>
</protein>
<organism evidence="9 10">
    <name type="scientific">Didymodactylos carnosus</name>
    <dbReference type="NCBI Taxonomy" id="1234261"/>
    <lineage>
        <taxon>Eukaryota</taxon>
        <taxon>Metazoa</taxon>
        <taxon>Spiralia</taxon>
        <taxon>Gnathifera</taxon>
        <taxon>Rotifera</taxon>
        <taxon>Eurotatoria</taxon>
        <taxon>Bdelloidea</taxon>
        <taxon>Philodinida</taxon>
        <taxon>Philodinidae</taxon>
        <taxon>Didymodactylos</taxon>
    </lineage>
</organism>
<keyword evidence="5 6" id="KW-0206">Cytoskeleton</keyword>
<reference evidence="9" key="1">
    <citation type="submission" date="2021-02" db="EMBL/GenBank/DDBJ databases">
        <authorList>
            <person name="Nowell W R."/>
        </authorList>
    </citation>
    <scope>NUCLEOTIDE SEQUENCE</scope>
</reference>
<feature type="compositionally biased region" description="Polar residues" evidence="7">
    <location>
        <begin position="99"/>
        <end position="122"/>
    </location>
</feature>
<dbReference type="InterPro" id="IPR027324">
    <property type="entry name" value="MAP2/MAP4/Tau"/>
</dbReference>
<evidence type="ECO:0000256" key="3">
    <source>
        <dbReference type="ARBA" id="ARBA00022553"/>
    </source>
</evidence>
<dbReference type="Pfam" id="PF00418">
    <property type="entry name" value="Tubulin-binding"/>
    <property type="match status" value="2"/>
</dbReference>
<comment type="subcellular location">
    <subcellularLocation>
        <location evidence="1 6">Cytoplasm</location>
        <location evidence="1 6">Cytoskeleton</location>
    </subcellularLocation>
</comment>
<dbReference type="PANTHER" id="PTHR11501">
    <property type="entry name" value="MICROTUBULE-ASSOCIATED PROTEIN"/>
    <property type="match status" value="1"/>
</dbReference>
<dbReference type="PANTHER" id="PTHR11501:SF18">
    <property type="entry name" value="MICROTUBULE-ASSOCIATED PROTEIN"/>
    <property type="match status" value="1"/>
</dbReference>
<dbReference type="EMBL" id="CAJNOK010051486">
    <property type="protein sequence ID" value="CAF1604716.1"/>
    <property type="molecule type" value="Genomic_DNA"/>
</dbReference>
<dbReference type="GO" id="GO:0000226">
    <property type="term" value="P:microtubule cytoskeleton organization"/>
    <property type="evidence" value="ECO:0007669"/>
    <property type="project" value="TreeGrafter"/>
</dbReference>
<dbReference type="GO" id="GO:0005874">
    <property type="term" value="C:microtubule"/>
    <property type="evidence" value="ECO:0007669"/>
    <property type="project" value="UniProtKB-KW"/>
</dbReference>
<dbReference type="Proteomes" id="UP000677228">
    <property type="component" value="Unassembled WGS sequence"/>
</dbReference>
<evidence type="ECO:0000256" key="6">
    <source>
        <dbReference type="RuleBase" id="RU000686"/>
    </source>
</evidence>
<keyword evidence="3" id="KW-0597">Phosphoprotein</keyword>
<feature type="region of interest" description="Disordered" evidence="7">
    <location>
        <begin position="90"/>
        <end position="141"/>
    </location>
</feature>
<dbReference type="EMBL" id="CAJOBA010075415">
    <property type="protein sequence ID" value="CAF4414965.1"/>
    <property type="molecule type" value="Genomic_DNA"/>
</dbReference>
<dbReference type="InterPro" id="IPR001084">
    <property type="entry name" value="MAP_tubulin-bd_rpt"/>
</dbReference>
<dbReference type="PROSITE" id="PS51491">
    <property type="entry name" value="TAU_MAP_2"/>
    <property type="match status" value="2"/>
</dbReference>
<evidence type="ECO:0000313" key="9">
    <source>
        <dbReference type="EMBL" id="CAF4414965.1"/>
    </source>
</evidence>
<evidence type="ECO:0000256" key="5">
    <source>
        <dbReference type="ARBA" id="ARBA00023212"/>
    </source>
</evidence>
<evidence type="ECO:0000313" key="10">
    <source>
        <dbReference type="Proteomes" id="UP000682733"/>
    </source>
</evidence>
<proteinExistence type="predicted"/>
<dbReference type="Proteomes" id="UP000682733">
    <property type="component" value="Unassembled WGS sequence"/>
</dbReference>
<dbReference type="PROSITE" id="PS00229">
    <property type="entry name" value="TAU_MAP_1"/>
    <property type="match status" value="2"/>
</dbReference>
<accession>A0A8S2WA70</accession>
<evidence type="ECO:0000256" key="4">
    <source>
        <dbReference type="ARBA" id="ARBA00022737"/>
    </source>
</evidence>
<keyword evidence="4" id="KW-0677">Repeat</keyword>
<name>A0A8S2WA70_9BILA</name>
<keyword evidence="6" id="KW-0493">Microtubule</keyword>
<dbReference type="AlphaFoldDB" id="A0A8S2WA70"/>
<evidence type="ECO:0000256" key="7">
    <source>
        <dbReference type="SAM" id="MobiDB-lite"/>
    </source>
</evidence>
<comment type="caution">
    <text evidence="9">The sequence shown here is derived from an EMBL/GenBank/DDBJ whole genome shotgun (WGS) entry which is preliminary data.</text>
</comment>
<evidence type="ECO:0000256" key="1">
    <source>
        <dbReference type="ARBA" id="ARBA00004245"/>
    </source>
</evidence>
<feature type="non-terminal residue" evidence="9">
    <location>
        <position position="1"/>
    </location>
</feature>
<evidence type="ECO:0000313" key="8">
    <source>
        <dbReference type="EMBL" id="CAF1604716.1"/>
    </source>
</evidence>
<dbReference type="GO" id="GO:0008017">
    <property type="term" value="F:microtubule binding"/>
    <property type="evidence" value="ECO:0007669"/>
    <property type="project" value="InterPro"/>
</dbReference>
<dbReference type="GO" id="GO:0031175">
    <property type="term" value="P:neuron projection development"/>
    <property type="evidence" value="ECO:0007669"/>
    <property type="project" value="TreeGrafter"/>
</dbReference>
<evidence type="ECO:0000256" key="2">
    <source>
        <dbReference type="ARBA" id="ARBA00022490"/>
    </source>
</evidence>
<gene>
    <name evidence="8" type="ORF">OVA965_LOCUS42304</name>
    <name evidence="9" type="ORF">TMI583_LOCUS44172</name>
</gene>
<feature type="compositionally biased region" description="Basic and acidic residues" evidence="7">
    <location>
        <begin position="124"/>
        <end position="141"/>
    </location>
</feature>
<sequence>ILPSIQSPRFVDNDDINALVITNRKPEWNATPKVGSLNNATHKPGGGSVKIANQKLQWTAKSKVGSLENAHHKAGGGTVKIESKKLDFKDKAKPKTDSGLATVNSEQGGASNSGEASATATGDPQKDDDTHDEVFEPQQKK</sequence>
<keyword evidence="2 6" id="KW-0963">Cytoplasm</keyword>
<dbReference type="GO" id="GO:0043005">
    <property type="term" value="C:neuron projection"/>
    <property type="evidence" value="ECO:0007669"/>
    <property type="project" value="TreeGrafter"/>
</dbReference>